<dbReference type="PROSITE" id="PS51257">
    <property type="entry name" value="PROKAR_LIPOPROTEIN"/>
    <property type="match status" value="1"/>
</dbReference>
<accession>A0A3N4EF05</accession>
<dbReference type="Proteomes" id="UP000278855">
    <property type="component" value="Unassembled WGS sequence"/>
</dbReference>
<dbReference type="EMBL" id="RKKB01000008">
    <property type="protein sequence ID" value="RPA28164.1"/>
    <property type="molecule type" value="Genomic_DNA"/>
</dbReference>
<reference evidence="3" key="3">
    <citation type="submission" date="2018-11" db="EMBL/GenBank/DDBJ databases">
        <authorList>
            <person name="Hwang Y.J."/>
            <person name="Hwang C.Y."/>
        </authorList>
    </citation>
    <scope>NUCLEOTIDE SEQUENCE</scope>
    <source>
        <strain evidence="3">R106</strain>
    </source>
</reference>
<organism evidence="3 5">
    <name type="scientific">Shewanella psychromarinicola</name>
    <dbReference type="NCBI Taxonomy" id="2487742"/>
    <lineage>
        <taxon>Bacteria</taxon>
        <taxon>Pseudomonadati</taxon>
        <taxon>Pseudomonadota</taxon>
        <taxon>Gammaproteobacteria</taxon>
        <taxon>Alteromonadales</taxon>
        <taxon>Shewanellaceae</taxon>
        <taxon>Shewanella</taxon>
    </lineage>
</organism>
<dbReference type="Proteomes" id="UP000273778">
    <property type="component" value="Chromosome"/>
</dbReference>
<keyword evidence="4" id="KW-1185">Reference proteome</keyword>
<feature type="transmembrane region" description="Helical" evidence="1">
    <location>
        <begin position="6"/>
        <end position="25"/>
    </location>
</feature>
<evidence type="ECO:0000313" key="2">
    <source>
        <dbReference type="EMBL" id="AZG34589.1"/>
    </source>
</evidence>
<keyword evidence="1" id="KW-1133">Transmembrane helix</keyword>
<dbReference type="RefSeq" id="WP_124013474.1">
    <property type="nucleotide sequence ID" value="NZ_CP034073.1"/>
</dbReference>
<sequence length="114" mass="13288">MGFKFTYVKIIILTICLIVLASCGVSKKEQEMRNSCIDSAKLLDIYDQEGKHYSEKSFGRIAIKQICYVKVELYLDGYRIDKNININDIRLYQSDTNSNLKSRYIRSIKARSEF</sequence>
<evidence type="ECO:0000313" key="5">
    <source>
        <dbReference type="Proteomes" id="UP000278855"/>
    </source>
</evidence>
<protein>
    <recommendedName>
        <fullName evidence="6">Lipoprotein</fullName>
    </recommendedName>
</protein>
<keyword evidence="1" id="KW-0472">Membrane</keyword>
<proteinExistence type="predicted"/>
<dbReference type="KEGG" id="spsr:EGC80_06400"/>
<reference evidence="5" key="2">
    <citation type="submission" date="2018-11" db="EMBL/GenBank/DDBJ databases">
        <title>Shewanella sp. R106.</title>
        <authorList>
            <person name="Hwang Y.J."/>
            <person name="Hwang C.Y."/>
        </authorList>
    </citation>
    <scope>NUCLEOTIDE SEQUENCE [LARGE SCALE GENOMIC DNA]</scope>
    <source>
        <strain evidence="5">R106</strain>
    </source>
</reference>
<dbReference type="EMBL" id="CP034073">
    <property type="protein sequence ID" value="AZG34589.1"/>
    <property type="molecule type" value="Genomic_DNA"/>
</dbReference>
<evidence type="ECO:0008006" key="6">
    <source>
        <dbReference type="Google" id="ProtNLM"/>
    </source>
</evidence>
<evidence type="ECO:0000256" key="1">
    <source>
        <dbReference type="SAM" id="Phobius"/>
    </source>
</evidence>
<dbReference type="AlphaFoldDB" id="A0A3N4EF05"/>
<name>A0A3N4EF05_9GAMM</name>
<keyword evidence="1" id="KW-0812">Transmembrane</keyword>
<reference evidence="2 4" key="1">
    <citation type="submission" date="2018-11" db="EMBL/GenBank/DDBJ databases">
        <title>Shewanella sp. M2.</title>
        <authorList>
            <person name="Hwang Y.J."/>
            <person name="Hwang C.Y."/>
        </authorList>
    </citation>
    <scope>NUCLEOTIDE SEQUENCE [LARGE SCALE GENOMIC DNA]</scope>
    <source>
        <strain evidence="2 4">M2</strain>
    </source>
</reference>
<gene>
    <name evidence="3" type="ORF">EGC77_15730</name>
    <name evidence="2" type="ORF">EGC80_06400</name>
</gene>
<evidence type="ECO:0000313" key="3">
    <source>
        <dbReference type="EMBL" id="RPA28164.1"/>
    </source>
</evidence>
<evidence type="ECO:0000313" key="4">
    <source>
        <dbReference type="Proteomes" id="UP000273778"/>
    </source>
</evidence>